<evidence type="ECO:0000313" key="1">
    <source>
        <dbReference type="EMBL" id="HIU58083.1"/>
    </source>
</evidence>
<proteinExistence type="predicted"/>
<name>A0A9D1MDG3_9FIRM</name>
<dbReference type="EMBL" id="DVNB01000099">
    <property type="protein sequence ID" value="HIU58083.1"/>
    <property type="molecule type" value="Genomic_DNA"/>
</dbReference>
<gene>
    <name evidence="1" type="ORF">IAA61_09790</name>
</gene>
<reference evidence="1" key="1">
    <citation type="submission" date="2020-10" db="EMBL/GenBank/DDBJ databases">
        <authorList>
            <person name="Gilroy R."/>
        </authorList>
    </citation>
    <scope>NUCLEOTIDE SEQUENCE</scope>
    <source>
        <strain evidence="1">USAMLcec3-3695</strain>
    </source>
</reference>
<reference evidence="1" key="2">
    <citation type="journal article" date="2021" name="PeerJ">
        <title>Extensive microbial diversity within the chicken gut microbiome revealed by metagenomics and culture.</title>
        <authorList>
            <person name="Gilroy R."/>
            <person name="Ravi A."/>
            <person name="Getino M."/>
            <person name="Pursley I."/>
            <person name="Horton D.L."/>
            <person name="Alikhan N.F."/>
            <person name="Baker D."/>
            <person name="Gharbi K."/>
            <person name="Hall N."/>
            <person name="Watson M."/>
            <person name="Adriaenssens E.M."/>
            <person name="Foster-Nyarko E."/>
            <person name="Jarju S."/>
            <person name="Secka A."/>
            <person name="Antonio M."/>
            <person name="Oren A."/>
            <person name="Chaudhuri R.R."/>
            <person name="La Ragione R."/>
            <person name="Hildebrand F."/>
            <person name="Pallen M.J."/>
        </authorList>
    </citation>
    <scope>NUCLEOTIDE SEQUENCE</scope>
    <source>
        <strain evidence="1">USAMLcec3-3695</strain>
    </source>
</reference>
<evidence type="ECO:0000313" key="2">
    <source>
        <dbReference type="Proteomes" id="UP000824109"/>
    </source>
</evidence>
<dbReference type="Proteomes" id="UP000824109">
    <property type="component" value="Unassembled WGS sequence"/>
</dbReference>
<accession>A0A9D1MDG3</accession>
<comment type="caution">
    <text evidence="1">The sequence shown here is derived from an EMBL/GenBank/DDBJ whole genome shotgun (WGS) entry which is preliminary data.</text>
</comment>
<dbReference type="AlphaFoldDB" id="A0A9D1MDG3"/>
<sequence length="61" mass="6619">MDQREIDELVRLLDAQMAAGAGHINLTADENAVKTEVTTSQSVCGKNMACQVPTLHEGYDE</sequence>
<organism evidence="1 2">
    <name type="scientific">Candidatus Ornithomonoglobus merdipullorum</name>
    <dbReference type="NCBI Taxonomy" id="2840895"/>
    <lineage>
        <taxon>Bacteria</taxon>
        <taxon>Bacillati</taxon>
        <taxon>Bacillota</taxon>
        <taxon>Clostridia</taxon>
        <taxon>Candidatus Ornithomonoglobus</taxon>
    </lineage>
</organism>
<protein>
    <submittedName>
        <fullName evidence="1">Uncharacterized protein</fullName>
    </submittedName>
</protein>